<dbReference type="Pfam" id="PF00766">
    <property type="entry name" value="ETF_alpha"/>
    <property type="match status" value="1"/>
</dbReference>
<dbReference type="EMBL" id="BARV01017270">
    <property type="protein sequence ID" value="GAI21412.1"/>
    <property type="molecule type" value="Genomic_DNA"/>
</dbReference>
<proteinExistence type="inferred from homology"/>
<name>X1LPX4_9ZZZZ</name>
<dbReference type="InterPro" id="IPR014730">
    <property type="entry name" value="ETF_a/b_N"/>
</dbReference>
<accession>X1LPX4</accession>
<dbReference type="GO" id="GO:0009055">
    <property type="term" value="F:electron transfer activity"/>
    <property type="evidence" value="ECO:0007669"/>
    <property type="project" value="InterPro"/>
</dbReference>
<dbReference type="InterPro" id="IPR033947">
    <property type="entry name" value="ETF_alpha_N"/>
</dbReference>
<dbReference type="GO" id="GO:0033539">
    <property type="term" value="P:fatty acid beta-oxidation using acyl-CoA dehydrogenase"/>
    <property type="evidence" value="ECO:0007669"/>
    <property type="project" value="TreeGrafter"/>
</dbReference>
<reference evidence="3" key="1">
    <citation type="journal article" date="2014" name="Front. Microbiol.">
        <title>High frequency of phylogenetically diverse reductive dehalogenase-homologous genes in deep subseafloor sedimentary metagenomes.</title>
        <authorList>
            <person name="Kawai M."/>
            <person name="Futagami T."/>
            <person name="Toyoda A."/>
            <person name="Takaki Y."/>
            <person name="Nishi S."/>
            <person name="Hori S."/>
            <person name="Arai W."/>
            <person name="Tsubouchi T."/>
            <person name="Morono Y."/>
            <person name="Uchiyama I."/>
            <person name="Ito T."/>
            <person name="Fujiyama A."/>
            <person name="Inagaki F."/>
            <person name="Takami H."/>
        </authorList>
    </citation>
    <scope>NUCLEOTIDE SEQUENCE</scope>
    <source>
        <strain evidence="3">Expedition CK06-06</strain>
    </source>
</reference>
<protein>
    <recommendedName>
        <fullName evidence="2">Electron transfer flavoprotein alpha/beta-subunit N-terminal domain-containing protein</fullName>
    </recommendedName>
</protein>
<dbReference type="GO" id="GO:0050660">
    <property type="term" value="F:flavin adenine dinucleotide binding"/>
    <property type="evidence" value="ECO:0007669"/>
    <property type="project" value="InterPro"/>
</dbReference>
<sequence length="283" mass="29826">AEYKGVMVFCEATEGKLAAIATELLGCGRKLADDLGQELSAVLVGSGISGLAQEAIAFGADKAYVVDDTLLQDYQTDSYVSVTEKVVKQVMPQILLLGQTSIGRDLAPRLAFRLNTAASMGCLELAIDPESKLLLQTKPVYGGNAQAVFTCESYPQIATVRAKAMSPLERDESRQGEVITVDAGLDPSAIRAKVLEKVPEEVTGIRLEDAEVVVSGGRGIGSAEGFEQLEELARMLKGAVGATRPPCDNEWVPAGAQIGLTGKIIAPELYIAVALSGSSQHMS</sequence>
<dbReference type="InterPro" id="IPR014729">
    <property type="entry name" value="Rossmann-like_a/b/a_fold"/>
</dbReference>
<dbReference type="SUPFAM" id="SSF52402">
    <property type="entry name" value="Adenine nucleotide alpha hydrolases-like"/>
    <property type="match status" value="1"/>
</dbReference>
<feature type="non-terminal residue" evidence="3">
    <location>
        <position position="1"/>
    </location>
</feature>
<dbReference type="AlphaFoldDB" id="X1LPX4"/>
<comment type="similarity">
    <text evidence="1">Belongs to the ETF alpha-subunit/FixB family.</text>
</comment>
<dbReference type="InterPro" id="IPR029035">
    <property type="entry name" value="DHS-like_NAD/FAD-binding_dom"/>
</dbReference>
<dbReference type="Gene3D" id="3.40.50.620">
    <property type="entry name" value="HUPs"/>
    <property type="match status" value="1"/>
</dbReference>
<dbReference type="Pfam" id="PF01012">
    <property type="entry name" value="ETF"/>
    <property type="match status" value="1"/>
</dbReference>
<dbReference type="CDD" id="cd01715">
    <property type="entry name" value="ETF_alpha"/>
    <property type="match status" value="1"/>
</dbReference>
<dbReference type="PIRSF" id="PIRSF000089">
    <property type="entry name" value="Electra_flavoP_a"/>
    <property type="match status" value="1"/>
</dbReference>
<dbReference type="SMART" id="SM00893">
    <property type="entry name" value="ETF"/>
    <property type="match status" value="1"/>
</dbReference>
<comment type="caution">
    <text evidence="3">The sequence shown here is derived from an EMBL/GenBank/DDBJ whole genome shotgun (WGS) entry which is preliminary data.</text>
</comment>
<dbReference type="Gene3D" id="3.40.50.1220">
    <property type="entry name" value="TPP-binding domain"/>
    <property type="match status" value="1"/>
</dbReference>
<gene>
    <name evidence="3" type="ORF">S06H3_29479</name>
</gene>
<evidence type="ECO:0000256" key="1">
    <source>
        <dbReference type="ARBA" id="ARBA00005817"/>
    </source>
</evidence>
<dbReference type="InterPro" id="IPR014731">
    <property type="entry name" value="ETF_asu_C"/>
</dbReference>
<feature type="domain" description="Electron transfer flavoprotein alpha/beta-subunit N-terminal" evidence="2">
    <location>
        <begin position="6"/>
        <end position="194"/>
    </location>
</feature>
<organism evidence="3">
    <name type="scientific">marine sediment metagenome</name>
    <dbReference type="NCBI Taxonomy" id="412755"/>
    <lineage>
        <taxon>unclassified sequences</taxon>
        <taxon>metagenomes</taxon>
        <taxon>ecological metagenomes</taxon>
    </lineage>
</organism>
<evidence type="ECO:0000313" key="3">
    <source>
        <dbReference type="EMBL" id="GAI21412.1"/>
    </source>
</evidence>
<dbReference type="SUPFAM" id="SSF52467">
    <property type="entry name" value="DHS-like NAD/FAD-binding domain"/>
    <property type="match status" value="1"/>
</dbReference>
<dbReference type="PANTHER" id="PTHR43153:SF1">
    <property type="entry name" value="ELECTRON TRANSFER FLAVOPROTEIN SUBUNIT ALPHA, MITOCHONDRIAL"/>
    <property type="match status" value="1"/>
</dbReference>
<evidence type="ECO:0000259" key="2">
    <source>
        <dbReference type="SMART" id="SM00893"/>
    </source>
</evidence>
<feature type="non-terminal residue" evidence="3">
    <location>
        <position position="283"/>
    </location>
</feature>
<dbReference type="PANTHER" id="PTHR43153">
    <property type="entry name" value="ELECTRON TRANSFER FLAVOPROTEIN ALPHA"/>
    <property type="match status" value="1"/>
</dbReference>
<dbReference type="InterPro" id="IPR001308">
    <property type="entry name" value="ETF_a/FixB"/>
</dbReference>